<sequence>MRKVHNIAVWIRNSAIHSDQWDGRVGLRLGIDNDTRWNSWYRLIDRVSKEKG</sequence>
<name>A0A6G1GLJ1_9PEZI</name>
<dbReference type="Proteomes" id="UP000800041">
    <property type="component" value="Unassembled WGS sequence"/>
</dbReference>
<dbReference type="AlphaFoldDB" id="A0A6G1GLJ1"/>
<evidence type="ECO:0000313" key="2">
    <source>
        <dbReference type="Proteomes" id="UP000800041"/>
    </source>
</evidence>
<reference evidence="1" key="1">
    <citation type="journal article" date="2020" name="Stud. Mycol.">
        <title>101 Dothideomycetes genomes: a test case for predicting lifestyles and emergence of pathogens.</title>
        <authorList>
            <person name="Haridas S."/>
            <person name="Albert R."/>
            <person name="Binder M."/>
            <person name="Bloem J."/>
            <person name="Labutti K."/>
            <person name="Salamov A."/>
            <person name="Andreopoulos B."/>
            <person name="Baker S."/>
            <person name="Barry K."/>
            <person name="Bills G."/>
            <person name="Bluhm B."/>
            <person name="Cannon C."/>
            <person name="Castanera R."/>
            <person name="Culley D."/>
            <person name="Daum C."/>
            <person name="Ezra D."/>
            <person name="Gonzalez J."/>
            <person name="Henrissat B."/>
            <person name="Kuo A."/>
            <person name="Liang C."/>
            <person name="Lipzen A."/>
            <person name="Lutzoni F."/>
            <person name="Magnuson J."/>
            <person name="Mondo S."/>
            <person name="Nolan M."/>
            <person name="Ohm R."/>
            <person name="Pangilinan J."/>
            <person name="Park H.-J."/>
            <person name="Ramirez L."/>
            <person name="Alfaro M."/>
            <person name="Sun H."/>
            <person name="Tritt A."/>
            <person name="Yoshinaga Y."/>
            <person name="Zwiers L.-H."/>
            <person name="Turgeon B."/>
            <person name="Goodwin S."/>
            <person name="Spatafora J."/>
            <person name="Crous P."/>
            <person name="Grigoriev I."/>
        </authorList>
    </citation>
    <scope>NUCLEOTIDE SEQUENCE</scope>
    <source>
        <strain evidence="1">CBS 113979</strain>
    </source>
</reference>
<accession>A0A6G1GLJ1</accession>
<dbReference type="EMBL" id="ML977195">
    <property type="protein sequence ID" value="KAF1981684.1"/>
    <property type="molecule type" value="Genomic_DNA"/>
</dbReference>
<evidence type="ECO:0000313" key="1">
    <source>
        <dbReference type="EMBL" id="KAF1981684.1"/>
    </source>
</evidence>
<gene>
    <name evidence="1" type="ORF">K402DRAFT_398326</name>
</gene>
<organism evidence="1 2">
    <name type="scientific">Aulographum hederae CBS 113979</name>
    <dbReference type="NCBI Taxonomy" id="1176131"/>
    <lineage>
        <taxon>Eukaryota</taxon>
        <taxon>Fungi</taxon>
        <taxon>Dikarya</taxon>
        <taxon>Ascomycota</taxon>
        <taxon>Pezizomycotina</taxon>
        <taxon>Dothideomycetes</taxon>
        <taxon>Pleosporomycetidae</taxon>
        <taxon>Aulographales</taxon>
        <taxon>Aulographaceae</taxon>
    </lineage>
</organism>
<protein>
    <submittedName>
        <fullName evidence="1">Uncharacterized protein</fullName>
    </submittedName>
</protein>
<dbReference type="OrthoDB" id="3791344at2759"/>
<keyword evidence="2" id="KW-1185">Reference proteome</keyword>
<proteinExistence type="predicted"/>